<proteinExistence type="evidence at transcript level"/>
<dbReference type="GO" id="GO:0005975">
    <property type="term" value="P:carbohydrate metabolic process"/>
    <property type="evidence" value="ECO:0007669"/>
    <property type="project" value="InterPro"/>
</dbReference>
<sequence length="412" mass="44515">MIESHKFLVTLIFLALISCGAARDLRNVTEPKTPETCASLKATGGDDTKVIQKALDSCTKGKAVALSSGTFYSGPLTIPSGVNLLVDEGVTLKALTDPSLYDLGAKTCGTLNEFGVGCKAFITIHGAKSSGIYGKGTIDGQANVTMVGKNKTWWELSNDALVAGNYQNNPMLVQINDSADITVYQITLINSPFYTLTGYETNGWTVWGITILAPTTARNTDGVDPIGCQNVTIAHCYISMGDDNVAIKALTGPSRHISVLNNHFDEGRGISIGSEIPHGVSDVYVANVTLNGSVNGIHIKSNTYRGGHVRDITYDNLCVYRAQHPIYLEMDYVHLHGNRTPEFRRITINNMKALKKGEYIIYGLSESNPVQVTLNNVHVAKGSAFLERFANITGKFIIDSTSEDRCGYAGIH</sequence>
<keyword evidence="2 4" id="KW-0378">Hydrolase</keyword>
<dbReference type="InterPro" id="IPR000743">
    <property type="entry name" value="Glyco_hydro_28"/>
</dbReference>
<evidence type="ECO:0000256" key="2">
    <source>
        <dbReference type="ARBA" id="ARBA00022801"/>
    </source>
</evidence>
<dbReference type="SMART" id="SM00710">
    <property type="entry name" value="PbH1"/>
    <property type="match status" value="4"/>
</dbReference>
<dbReference type="EMBL" id="KT921943">
    <property type="protein sequence ID" value="ANJ43616.1"/>
    <property type="molecule type" value="mRNA"/>
</dbReference>
<protein>
    <submittedName>
        <fullName evidence="6">Glycoside hydrolase family 28</fullName>
    </submittedName>
</protein>
<dbReference type="GO" id="GO:0004650">
    <property type="term" value="F:polygalacturonase activity"/>
    <property type="evidence" value="ECO:0007669"/>
    <property type="project" value="InterPro"/>
</dbReference>
<keyword evidence="3 4" id="KW-0326">Glycosidase</keyword>
<reference evidence="6" key="1">
    <citation type="journal article" date="2016" name="Sci. Rep.">
        <title>Horizontal Gene Transfer of Pectinases from Bacteria Preceded the Diversification of Stick and Leaf Insects.</title>
        <authorList>
            <person name="Shelomi M."/>
            <person name="Danchin E.G."/>
            <person name="Heckel D."/>
            <person name="Wipfler B."/>
            <person name="Bradler S."/>
            <person name="Zhou X."/>
            <person name="Pauchet Y."/>
        </authorList>
    </citation>
    <scope>NUCLEOTIDE SEQUENCE</scope>
    <source>
        <strain evidence="6">MEX8</strain>
        <tissue evidence="6">Midgut</tissue>
    </source>
</reference>
<evidence type="ECO:0000256" key="3">
    <source>
        <dbReference type="ARBA" id="ARBA00023295"/>
    </source>
</evidence>
<feature type="chain" id="PRO_5008249623" evidence="5">
    <location>
        <begin position="23"/>
        <end position="412"/>
    </location>
</feature>
<dbReference type="InterPro" id="IPR011050">
    <property type="entry name" value="Pectin_lyase_fold/virulence"/>
</dbReference>
<dbReference type="InterPro" id="IPR012334">
    <property type="entry name" value="Pectin_lyas_fold"/>
</dbReference>
<evidence type="ECO:0000256" key="1">
    <source>
        <dbReference type="ARBA" id="ARBA00008834"/>
    </source>
</evidence>
<keyword evidence="5" id="KW-0732">Signal</keyword>
<name>A0A191XT11_9NEOP</name>
<dbReference type="InterPro" id="IPR051801">
    <property type="entry name" value="GH28_Enzymes"/>
</dbReference>
<evidence type="ECO:0000256" key="4">
    <source>
        <dbReference type="RuleBase" id="RU361169"/>
    </source>
</evidence>
<dbReference type="Pfam" id="PF00295">
    <property type="entry name" value="Glyco_hydro_28"/>
    <property type="match status" value="1"/>
</dbReference>
<comment type="similarity">
    <text evidence="1 4">Belongs to the glycosyl hydrolase 28 family.</text>
</comment>
<dbReference type="InterPro" id="IPR006626">
    <property type="entry name" value="PbH1"/>
</dbReference>
<dbReference type="SUPFAM" id="SSF51126">
    <property type="entry name" value="Pectin lyase-like"/>
    <property type="match status" value="1"/>
</dbReference>
<feature type="signal peptide" evidence="5">
    <location>
        <begin position="1"/>
        <end position="22"/>
    </location>
</feature>
<evidence type="ECO:0000313" key="6">
    <source>
        <dbReference type="EMBL" id="ANJ43616.1"/>
    </source>
</evidence>
<dbReference type="AlphaFoldDB" id="A0A191XT11"/>
<accession>A0A191XT11</accession>
<dbReference type="PANTHER" id="PTHR31339">
    <property type="entry name" value="PECTIN LYASE-RELATED"/>
    <property type="match status" value="1"/>
</dbReference>
<dbReference type="Gene3D" id="2.160.20.10">
    <property type="entry name" value="Single-stranded right-handed beta-helix, Pectin lyase-like"/>
    <property type="match status" value="1"/>
</dbReference>
<organism evidence="6">
    <name type="scientific">Medauroidea extradentata</name>
    <dbReference type="NCBI Taxonomy" id="614211"/>
    <lineage>
        <taxon>Eukaryota</taxon>
        <taxon>Metazoa</taxon>
        <taxon>Ecdysozoa</taxon>
        <taxon>Arthropoda</taxon>
        <taxon>Hexapoda</taxon>
        <taxon>Insecta</taxon>
        <taxon>Pterygota</taxon>
        <taxon>Neoptera</taxon>
        <taxon>Polyneoptera</taxon>
        <taxon>Phasmatodea</taxon>
        <taxon>Verophasmatodea</taxon>
        <taxon>Anareolatae</taxon>
        <taxon>Phasmatidae</taxon>
        <taxon>Clitumninae</taxon>
        <taxon>Medaurini</taxon>
        <taxon>Medauroidea</taxon>
    </lineage>
</organism>
<evidence type="ECO:0000256" key="5">
    <source>
        <dbReference type="SAM" id="SignalP"/>
    </source>
</evidence>
<dbReference type="PANTHER" id="PTHR31339:SF9">
    <property type="entry name" value="PLASMIN AND FIBRONECTIN-BINDING PROTEIN A"/>
    <property type="match status" value="1"/>
</dbReference>
<dbReference type="PROSITE" id="PS51257">
    <property type="entry name" value="PROKAR_LIPOPROTEIN"/>
    <property type="match status" value="1"/>
</dbReference>